<proteinExistence type="predicted"/>
<reference evidence="2" key="1">
    <citation type="submission" date="2023-01" db="EMBL/GenBank/DDBJ databases">
        <title>The diversity of Class Acidimicrobiia in South China Sea sediment environments and the proposal of Iamia marina sp. nov., a novel species of the genus Iamia.</title>
        <authorList>
            <person name="He Y."/>
            <person name="Tian X."/>
        </authorList>
    </citation>
    <scope>NUCLEOTIDE SEQUENCE</scope>
    <source>
        <strain evidence="2">DSM 19957</strain>
    </source>
</reference>
<evidence type="ECO:0000256" key="1">
    <source>
        <dbReference type="SAM" id="MobiDB-lite"/>
    </source>
</evidence>
<dbReference type="AlphaFoldDB" id="A0AAE9YBY5"/>
<sequence>MPVGRLRRGGRKGSGGDAAPGPDALAALRAQGWALPPALARDDVVPTWTRTGVVDGARAALVDDRGLVTPVRGPGRPSLDWWVGAEDRWHVPAREVGVTQRRLEGAPVVETTLRVPGGEVVHRAFGARGPAHPGGDDWVVVEVENRSALPVALAWVVRPYDPTGATGSTAPTLSVASDAFPGGPRLLAAPEPFGLLPRPPSRWARGAAGADPLAVVEAGDAATGEVGAPDPDDPGPHGLALLTPLPHTATTRVVLFASPVPAAALEDQEVLWPERLPEAAAVARGWTTLVDPGPRVELPDPVLAEAVAAARRSLPLAHRLEREVAATDQEQPPARHRVTTGDAGPGDRTTVGEAMEALAALAWWGDTATTDRALVSWPAGQERGGGFGRPEDTAAALRALAAHATASGDVGPASAWLPEVGGAIESLGRAARRPPEGTDPLAVAEGLDAGALLLAGLDQGEAAARVAAHAADVRAGAPWSAPAPVGAGPPPAPRQVADAVVAALRAGEPAPDLWAVLRAASPTTTWSDPTRWVGDDGLVVVRLLDAVARLLLRDDPDGPTLVPWMPPAWWGLGWEVHRAPTRWGHLSYAVRWHSGRPAVLWELGDGVVGTPVLTAPGLDPSWRATEARGEALLMPVPVPEDHPAAADAGAEPTGGVAVAAPPRSVWRPQDPGPDAPPAGEPGAPPGRSAGDPPADRPPDGGSFS</sequence>
<feature type="region of interest" description="Disordered" evidence="1">
    <location>
        <begin position="1"/>
        <end position="22"/>
    </location>
</feature>
<dbReference type="Proteomes" id="UP001216390">
    <property type="component" value="Chromosome"/>
</dbReference>
<organism evidence="2 3">
    <name type="scientific">Iamia majanohamensis</name>
    <dbReference type="NCBI Taxonomy" id="467976"/>
    <lineage>
        <taxon>Bacteria</taxon>
        <taxon>Bacillati</taxon>
        <taxon>Actinomycetota</taxon>
        <taxon>Acidimicrobiia</taxon>
        <taxon>Acidimicrobiales</taxon>
        <taxon>Iamiaceae</taxon>
        <taxon>Iamia</taxon>
    </lineage>
</organism>
<evidence type="ECO:0000313" key="3">
    <source>
        <dbReference type="Proteomes" id="UP001216390"/>
    </source>
</evidence>
<dbReference type="RefSeq" id="WP_272737840.1">
    <property type="nucleotide sequence ID" value="NZ_CP116942.1"/>
</dbReference>
<keyword evidence="3" id="KW-1185">Reference proteome</keyword>
<feature type="compositionally biased region" description="Basic residues" evidence="1">
    <location>
        <begin position="1"/>
        <end position="11"/>
    </location>
</feature>
<evidence type="ECO:0000313" key="2">
    <source>
        <dbReference type="EMBL" id="WCO68323.1"/>
    </source>
</evidence>
<feature type="compositionally biased region" description="Pro residues" evidence="1">
    <location>
        <begin position="670"/>
        <end position="684"/>
    </location>
</feature>
<gene>
    <name evidence="2" type="ORF">PO878_06225</name>
</gene>
<name>A0AAE9YBY5_9ACTN</name>
<accession>A0AAE9YBY5</accession>
<feature type="region of interest" description="Disordered" evidence="1">
    <location>
        <begin position="325"/>
        <end position="347"/>
    </location>
</feature>
<feature type="region of interest" description="Disordered" evidence="1">
    <location>
        <begin position="637"/>
        <end position="704"/>
    </location>
</feature>
<dbReference type="KEGG" id="ima:PO878_06225"/>
<protein>
    <submittedName>
        <fullName evidence="2">Uncharacterized protein</fullName>
    </submittedName>
</protein>
<dbReference type="EMBL" id="CP116942">
    <property type="protein sequence ID" value="WCO68323.1"/>
    <property type="molecule type" value="Genomic_DNA"/>
</dbReference>